<dbReference type="EMBL" id="KV440971">
    <property type="protein sequence ID" value="OAD81219.1"/>
    <property type="molecule type" value="Genomic_DNA"/>
</dbReference>
<proteinExistence type="predicted"/>
<gene>
    <name evidence="1" type="ORF">PHYBLDRAFT_138768</name>
</gene>
<accession>A0A167RAE5</accession>
<keyword evidence="2" id="KW-1185">Reference proteome</keyword>
<dbReference type="GeneID" id="28990978"/>
<dbReference type="OrthoDB" id="2506357at2759"/>
<name>A0A167RAE5_PHYB8</name>
<evidence type="ECO:0000313" key="2">
    <source>
        <dbReference type="Proteomes" id="UP000077315"/>
    </source>
</evidence>
<organism evidence="1 2">
    <name type="scientific">Phycomyces blakesleeanus (strain ATCC 8743b / DSM 1359 / FGSC 10004 / NBRC 33097 / NRRL 1555)</name>
    <dbReference type="NCBI Taxonomy" id="763407"/>
    <lineage>
        <taxon>Eukaryota</taxon>
        <taxon>Fungi</taxon>
        <taxon>Fungi incertae sedis</taxon>
        <taxon>Mucoromycota</taxon>
        <taxon>Mucoromycotina</taxon>
        <taxon>Mucoromycetes</taxon>
        <taxon>Mucorales</taxon>
        <taxon>Phycomycetaceae</taxon>
        <taxon>Phycomyces</taxon>
    </lineage>
</organism>
<dbReference type="STRING" id="763407.A0A167RAE5"/>
<reference evidence="2" key="1">
    <citation type="submission" date="2015-06" db="EMBL/GenBank/DDBJ databases">
        <title>Expansion of signal transduction pathways in fungi by whole-genome duplication.</title>
        <authorList>
            <consortium name="DOE Joint Genome Institute"/>
            <person name="Corrochano L.M."/>
            <person name="Kuo A."/>
            <person name="Marcet-Houben M."/>
            <person name="Polaino S."/>
            <person name="Salamov A."/>
            <person name="Villalobos J.M."/>
            <person name="Alvarez M.I."/>
            <person name="Avalos J."/>
            <person name="Benito E.P."/>
            <person name="Benoit I."/>
            <person name="Burger G."/>
            <person name="Camino L.P."/>
            <person name="Canovas D."/>
            <person name="Cerda-Olmedo E."/>
            <person name="Cheng J.-F."/>
            <person name="Dominguez A."/>
            <person name="Elias M."/>
            <person name="Eslava A.P."/>
            <person name="Glaser F."/>
            <person name="Grimwood J."/>
            <person name="Gutierrez G."/>
            <person name="Heitman J."/>
            <person name="Henrissat B."/>
            <person name="Iturriaga E.A."/>
            <person name="Lang B.F."/>
            <person name="Lavin J.L."/>
            <person name="Lee S."/>
            <person name="Li W."/>
            <person name="Lindquist E."/>
            <person name="Lopez-Garcia S."/>
            <person name="Luque E.M."/>
            <person name="Marcos A.T."/>
            <person name="Martin J."/>
            <person name="McCluskey K."/>
            <person name="Medina H.R."/>
            <person name="Miralles-Duran A."/>
            <person name="Miyazaki A."/>
            <person name="Munoz-Torres E."/>
            <person name="Oguiza J.A."/>
            <person name="Ohm R."/>
            <person name="Olmedo M."/>
            <person name="Orejas M."/>
            <person name="Ortiz-Castellanos L."/>
            <person name="Pisabarro A.G."/>
            <person name="Rodriguez-Romero J."/>
            <person name="Ruiz-Herrera J."/>
            <person name="Ruiz-Vazquez R."/>
            <person name="Sanz C."/>
            <person name="Schackwitz W."/>
            <person name="Schmutz J."/>
            <person name="Shahriari M."/>
            <person name="Shelest E."/>
            <person name="Silva-Franco F."/>
            <person name="Soanes D."/>
            <person name="Syed K."/>
            <person name="Tagua V.G."/>
            <person name="Talbot N.J."/>
            <person name="Thon M."/>
            <person name="De vries R.P."/>
            <person name="Wiebenga A."/>
            <person name="Yadav J.S."/>
            <person name="Braun E.L."/>
            <person name="Baker S."/>
            <person name="Garre V."/>
            <person name="Horwitz B."/>
            <person name="Torres-Martinez S."/>
            <person name="Idnurm A."/>
            <person name="Herrera-Estrella A."/>
            <person name="Gabaldon T."/>
            <person name="Grigoriev I.V."/>
        </authorList>
    </citation>
    <scope>NUCLEOTIDE SEQUENCE [LARGE SCALE GENOMIC DNA]</scope>
    <source>
        <strain evidence="2">NRRL 1555(-)</strain>
    </source>
</reference>
<protein>
    <submittedName>
        <fullName evidence="1">Uncharacterized protein</fullName>
    </submittedName>
</protein>
<dbReference type="InParanoid" id="A0A167RAE5"/>
<dbReference type="VEuPathDB" id="FungiDB:PHYBLDRAFT_138768"/>
<dbReference type="Proteomes" id="UP000077315">
    <property type="component" value="Unassembled WGS sequence"/>
</dbReference>
<evidence type="ECO:0000313" key="1">
    <source>
        <dbReference type="EMBL" id="OAD81219.1"/>
    </source>
</evidence>
<sequence length="148" mass="17117">MDWKTIKTLLHVDPWRLEEALEAGLVISSFPMSLCINYNDMQNVINDQLNELSRQNAVDRTSFHKGNDLSLLSWISPWQKKQIIEAADEWCIDSTHKTCKSLVGSGKHSYLYTIIIRSNIMNKSVPVCFFITNAELTSTLRQWLTLWL</sequence>
<dbReference type="RefSeq" id="XP_018299259.1">
    <property type="nucleotide sequence ID" value="XM_018430072.1"/>
</dbReference>
<dbReference type="AlphaFoldDB" id="A0A167RAE5"/>